<proteinExistence type="predicted"/>
<evidence type="ECO:0000256" key="1">
    <source>
        <dbReference type="ARBA" id="ARBA00001946"/>
    </source>
</evidence>
<dbReference type="Proteomes" id="UP001500886">
    <property type="component" value="Unassembled WGS sequence"/>
</dbReference>
<dbReference type="InterPro" id="IPR006439">
    <property type="entry name" value="HAD-SF_hydro_IA"/>
</dbReference>
<evidence type="ECO:0000313" key="5">
    <source>
        <dbReference type="Proteomes" id="UP001500886"/>
    </source>
</evidence>
<gene>
    <name evidence="4" type="ORF">GCM10010315_34290</name>
</gene>
<dbReference type="NCBIfam" id="TIGR01509">
    <property type="entry name" value="HAD-SF-IA-v3"/>
    <property type="match status" value="1"/>
</dbReference>
<dbReference type="PRINTS" id="PR00413">
    <property type="entry name" value="HADHALOGNASE"/>
</dbReference>
<dbReference type="InterPro" id="IPR036412">
    <property type="entry name" value="HAD-like_sf"/>
</dbReference>
<dbReference type="InterPro" id="IPR041492">
    <property type="entry name" value="HAD_2"/>
</dbReference>
<protein>
    <submittedName>
        <fullName evidence="4">HAD family hydrolase</fullName>
    </submittedName>
</protein>
<organism evidence="4 5">
    <name type="scientific">Streptomyces luteosporeus</name>
    <dbReference type="NCBI Taxonomy" id="173856"/>
    <lineage>
        <taxon>Bacteria</taxon>
        <taxon>Bacillati</taxon>
        <taxon>Actinomycetota</taxon>
        <taxon>Actinomycetes</taxon>
        <taxon>Kitasatosporales</taxon>
        <taxon>Streptomycetaceae</taxon>
        <taxon>Streptomyces</taxon>
    </lineage>
</organism>
<name>A0ABP6G889_9ACTN</name>
<keyword evidence="2 4" id="KW-0378">Hydrolase</keyword>
<dbReference type="InterPro" id="IPR023214">
    <property type="entry name" value="HAD_sf"/>
</dbReference>
<evidence type="ECO:0000256" key="2">
    <source>
        <dbReference type="ARBA" id="ARBA00022801"/>
    </source>
</evidence>
<dbReference type="SUPFAM" id="SSF56784">
    <property type="entry name" value="HAD-like"/>
    <property type="match status" value="1"/>
</dbReference>
<sequence>MTVMKVGLFDLDDSLVDRAGTYARWASEFSREHRVPLGWLLETDPAYSSRRLAFFQLVKDTFDVPGTVDELHVQYRRRMPQLIQPDPQVRTALGELRRAGWRLGVVTNGTADNQTAKLRRAALSDLVDTVVISESAGVRKPDPRIFHLALAALGAEPSPRAVMVGDSLAADVGGALAAGLSAIWISHNRPLPGDGPQPHRTAATICDALELMLKES</sequence>
<keyword evidence="3" id="KW-0460">Magnesium</keyword>
<comment type="caution">
    <text evidence="4">The sequence shown here is derived from an EMBL/GenBank/DDBJ whole genome shotgun (WGS) entry which is preliminary data.</text>
</comment>
<reference evidence="5" key="1">
    <citation type="journal article" date="2019" name="Int. J. Syst. Evol. Microbiol.">
        <title>The Global Catalogue of Microorganisms (GCM) 10K type strain sequencing project: providing services to taxonomists for standard genome sequencing and annotation.</title>
        <authorList>
            <consortium name="The Broad Institute Genomics Platform"/>
            <consortium name="The Broad Institute Genome Sequencing Center for Infectious Disease"/>
            <person name="Wu L."/>
            <person name="Ma J."/>
        </authorList>
    </citation>
    <scope>NUCLEOTIDE SEQUENCE [LARGE SCALE GENOMIC DNA]</scope>
    <source>
        <strain evidence="5">JCM 4542</strain>
    </source>
</reference>
<evidence type="ECO:0000256" key="3">
    <source>
        <dbReference type="ARBA" id="ARBA00022842"/>
    </source>
</evidence>
<dbReference type="EMBL" id="BAAASL010000011">
    <property type="protein sequence ID" value="GAA2718563.1"/>
    <property type="molecule type" value="Genomic_DNA"/>
</dbReference>
<dbReference type="Gene3D" id="1.20.120.710">
    <property type="entry name" value="Haloacid dehalogenase hydrolase-like domain"/>
    <property type="match status" value="1"/>
</dbReference>
<dbReference type="Pfam" id="PF13419">
    <property type="entry name" value="HAD_2"/>
    <property type="match status" value="1"/>
</dbReference>
<dbReference type="NCBIfam" id="TIGR01549">
    <property type="entry name" value="HAD-SF-IA-v1"/>
    <property type="match status" value="1"/>
</dbReference>
<dbReference type="GO" id="GO:0016787">
    <property type="term" value="F:hydrolase activity"/>
    <property type="evidence" value="ECO:0007669"/>
    <property type="project" value="UniProtKB-KW"/>
</dbReference>
<keyword evidence="5" id="KW-1185">Reference proteome</keyword>
<dbReference type="InterPro" id="IPR051400">
    <property type="entry name" value="HAD-like_hydrolase"/>
</dbReference>
<accession>A0ABP6G889</accession>
<dbReference type="SFLD" id="SFLDG01129">
    <property type="entry name" value="C1.5:_HAD__Beta-PGM__Phosphata"/>
    <property type="match status" value="1"/>
</dbReference>
<dbReference type="PANTHER" id="PTHR46470">
    <property type="entry name" value="N-ACYLNEURAMINATE-9-PHOSPHATASE"/>
    <property type="match status" value="1"/>
</dbReference>
<comment type="cofactor">
    <cofactor evidence="1">
        <name>Mg(2+)</name>
        <dbReference type="ChEBI" id="CHEBI:18420"/>
    </cofactor>
</comment>
<evidence type="ECO:0000313" key="4">
    <source>
        <dbReference type="EMBL" id="GAA2718563.1"/>
    </source>
</evidence>
<dbReference type="Gene3D" id="3.40.50.1000">
    <property type="entry name" value="HAD superfamily/HAD-like"/>
    <property type="match status" value="1"/>
</dbReference>
<dbReference type="SFLD" id="SFLDS00003">
    <property type="entry name" value="Haloacid_Dehalogenase"/>
    <property type="match status" value="1"/>
</dbReference>